<evidence type="ECO:0000256" key="3">
    <source>
        <dbReference type="ARBA" id="ARBA00022989"/>
    </source>
</evidence>
<dbReference type="AlphaFoldDB" id="A0A7S1SWG8"/>
<dbReference type="InterPro" id="IPR003844">
    <property type="entry name" value="UPF0060"/>
</dbReference>
<feature type="transmembrane region" description="Helical" evidence="5">
    <location>
        <begin position="135"/>
        <end position="154"/>
    </location>
</feature>
<feature type="transmembrane region" description="Helical" evidence="5">
    <location>
        <begin position="110"/>
        <end position="128"/>
    </location>
</feature>
<dbReference type="GO" id="GO:0005886">
    <property type="term" value="C:plasma membrane"/>
    <property type="evidence" value="ECO:0007669"/>
    <property type="project" value="TreeGrafter"/>
</dbReference>
<sequence length="159" mass="17274">MLNDDATEHGGVYPEAVELSISSGAHLTDPSPEEAVRPEELPLRWSVATVAVSLALFLAAALAEIGGGWLVWQAVREGKPSWWALLGSLVLVLYGFIPTWQPVDEFGRTYAVYGGVFIVLSYLWGWLVDGMRMDAGDWIGSIVAVIGVAIAWFWPRSAA</sequence>
<dbReference type="SUPFAM" id="SSF103481">
    <property type="entry name" value="Multidrug resistance efflux transporter EmrE"/>
    <property type="match status" value="1"/>
</dbReference>
<dbReference type="PANTHER" id="PTHR36116">
    <property type="entry name" value="UPF0060 MEMBRANE PROTEIN YNFA"/>
    <property type="match status" value="1"/>
</dbReference>
<keyword evidence="3 5" id="KW-1133">Transmembrane helix</keyword>
<evidence type="ECO:0000256" key="2">
    <source>
        <dbReference type="ARBA" id="ARBA00022692"/>
    </source>
</evidence>
<name>A0A7S1SWG8_9CHLO</name>
<proteinExistence type="inferred from homology"/>
<dbReference type="PANTHER" id="PTHR36116:SF1">
    <property type="entry name" value="UPF0060 MEMBRANE PROTEIN YNFA"/>
    <property type="match status" value="1"/>
</dbReference>
<reference evidence="6" key="1">
    <citation type="submission" date="2021-01" db="EMBL/GenBank/DDBJ databases">
        <authorList>
            <person name="Corre E."/>
            <person name="Pelletier E."/>
            <person name="Niang G."/>
            <person name="Scheremetjew M."/>
            <person name="Finn R."/>
            <person name="Kale V."/>
            <person name="Holt S."/>
            <person name="Cochrane G."/>
            <person name="Meng A."/>
            <person name="Brown T."/>
            <person name="Cohen L."/>
        </authorList>
    </citation>
    <scope>NUCLEOTIDE SEQUENCE</scope>
    <source>
        <strain evidence="6">PLY429</strain>
    </source>
</reference>
<dbReference type="EMBL" id="HBGG01023940">
    <property type="protein sequence ID" value="CAD9210208.1"/>
    <property type="molecule type" value="Transcribed_RNA"/>
</dbReference>
<feature type="transmembrane region" description="Helical" evidence="5">
    <location>
        <begin position="45"/>
        <end position="70"/>
    </location>
</feature>
<evidence type="ECO:0000256" key="1">
    <source>
        <dbReference type="ARBA" id="ARBA00022475"/>
    </source>
</evidence>
<dbReference type="HAMAP" id="MF_00010">
    <property type="entry name" value="UPF0060"/>
    <property type="match status" value="1"/>
</dbReference>
<evidence type="ECO:0000256" key="4">
    <source>
        <dbReference type="ARBA" id="ARBA00023136"/>
    </source>
</evidence>
<evidence type="ECO:0000313" key="6">
    <source>
        <dbReference type="EMBL" id="CAD9210208.1"/>
    </source>
</evidence>
<keyword evidence="2 5" id="KW-0812">Transmembrane</keyword>
<protein>
    <submittedName>
        <fullName evidence="6">Uncharacterized protein</fullName>
    </submittedName>
</protein>
<accession>A0A7S1SWG8</accession>
<keyword evidence="1" id="KW-1003">Cell membrane</keyword>
<keyword evidence="4 5" id="KW-0472">Membrane</keyword>
<dbReference type="InterPro" id="IPR037185">
    <property type="entry name" value="EmrE-like"/>
</dbReference>
<dbReference type="Pfam" id="PF02694">
    <property type="entry name" value="UPF0060"/>
    <property type="match status" value="1"/>
</dbReference>
<dbReference type="NCBIfam" id="NF002586">
    <property type="entry name" value="PRK02237.1"/>
    <property type="match status" value="1"/>
</dbReference>
<evidence type="ECO:0000256" key="5">
    <source>
        <dbReference type="SAM" id="Phobius"/>
    </source>
</evidence>
<feature type="transmembrane region" description="Helical" evidence="5">
    <location>
        <begin position="82"/>
        <end position="98"/>
    </location>
</feature>
<gene>
    <name evidence="6" type="ORF">TCHU04912_LOCUS12447</name>
</gene>
<organism evidence="6">
    <name type="scientific">Tetraselmis chuii</name>
    <dbReference type="NCBI Taxonomy" id="63592"/>
    <lineage>
        <taxon>Eukaryota</taxon>
        <taxon>Viridiplantae</taxon>
        <taxon>Chlorophyta</taxon>
        <taxon>core chlorophytes</taxon>
        <taxon>Chlorodendrophyceae</taxon>
        <taxon>Chlorodendrales</taxon>
        <taxon>Chlorodendraceae</taxon>
        <taxon>Tetraselmis</taxon>
    </lineage>
</organism>